<organism evidence="1 2">
    <name type="scientific">Piloderma croceum (strain F 1598)</name>
    <dbReference type="NCBI Taxonomy" id="765440"/>
    <lineage>
        <taxon>Eukaryota</taxon>
        <taxon>Fungi</taxon>
        <taxon>Dikarya</taxon>
        <taxon>Basidiomycota</taxon>
        <taxon>Agaricomycotina</taxon>
        <taxon>Agaricomycetes</taxon>
        <taxon>Agaricomycetidae</taxon>
        <taxon>Atheliales</taxon>
        <taxon>Atheliaceae</taxon>
        <taxon>Piloderma</taxon>
    </lineage>
</organism>
<dbReference type="Proteomes" id="UP000054166">
    <property type="component" value="Unassembled WGS sequence"/>
</dbReference>
<sequence length="88" mass="9805">MSRHRMILVLLPSSYDPVKQAECSSAHNPIPAIALVPDSLAPSLPFALQHSYICTRHRFHPPTLRIYNTPLLLSVTPKLDLLATHALE</sequence>
<evidence type="ECO:0000313" key="1">
    <source>
        <dbReference type="EMBL" id="KIM71238.1"/>
    </source>
</evidence>
<dbReference type="EMBL" id="KN833391">
    <property type="protein sequence ID" value="KIM71238.1"/>
    <property type="molecule type" value="Genomic_DNA"/>
</dbReference>
<reference evidence="1 2" key="1">
    <citation type="submission" date="2014-04" db="EMBL/GenBank/DDBJ databases">
        <authorList>
            <consortium name="DOE Joint Genome Institute"/>
            <person name="Kuo A."/>
            <person name="Tarkka M."/>
            <person name="Buscot F."/>
            <person name="Kohler A."/>
            <person name="Nagy L.G."/>
            <person name="Floudas D."/>
            <person name="Copeland A."/>
            <person name="Barry K.W."/>
            <person name="Cichocki N."/>
            <person name="Veneault-Fourrey C."/>
            <person name="LaButti K."/>
            <person name="Lindquist E.A."/>
            <person name="Lipzen A."/>
            <person name="Lundell T."/>
            <person name="Morin E."/>
            <person name="Murat C."/>
            <person name="Sun H."/>
            <person name="Tunlid A."/>
            <person name="Henrissat B."/>
            <person name="Grigoriev I.V."/>
            <person name="Hibbett D.S."/>
            <person name="Martin F."/>
            <person name="Nordberg H.P."/>
            <person name="Cantor M.N."/>
            <person name="Hua S.X."/>
        </authorList>
    </citation>
    <scope>NUCLEOTIDE SEQUENCE [LARGE SCALE GENOMIC DNA]</scope>
    <source>
        <strain evidence="1 2">F 1598</strain>
    </source>
</reference>
<proteinExistence type="predicted"/>
<gene>
    <name evidence="1" type="ORF">PILCRDRAFT_17248</name>
</gene>
<dbReference type="HOGENOM" id="CLU_2469918_0_0_1"/>
<dbReference type="AlphaFoldDB" id="A0A0C3ABT1"/>
<keyword evidence="2" id="KW-1185">Reference proteome</keyword>
<accession>A0A0C3ABT1</accession>
<protein>
    <submittedName>
        <fullName evidence="1">Uncharacterized protein</fullName>
    </submittedName>
</protein>
<evidence type="ECO:0000313" key="2">
    <source>
        <dbReference type="Proteomes" id="UP000054166"/>
    </source>
</evidence>
<name>A0A0C3ABT1_PILCF</name>
<reference evidence="2" key="2">
    <citation type="submission" date="2015-01" db="EMBL/GenBank/DDBJ databases">
        <title>Evolutionary Origins and Diversification of the Mycorrhizal Mutualists.</title>
        <authorList>
            <consortium name="DOE Joint Genome Institute"/>
            <consortium name="Mycorrhizal Genomics Consortium"/>
            <person name="Kohler A."/>
            <person name="Kuo A."/>
            <person name="Nagy L.G."/>
            <person name="Floudas D."/>
            <person name="Copeland A."/>
            <person name="Barry K.W."/>
            <person name="Cichocki N."/>
            <person name="Veneault-Fourrey C."/>
            <person name="LaButti K."/>
            <person name="Lindquist E.A."/>
            <person name="Lipzen A."/>
            <person name="Lundell T."/>
            <person name="Morin E."/>
            <person name="Murat C."/>
            <person name="Riley R."/>
            <person name="Ohm R."/>
            <person name="Sun H."/>
            <person name="Tunlid A."/>
            <person name="Henrissat B."/>
            <person name="Grigoriev I.V."/>
            <person name="Hibbett D.S."/>
            <person name="Martin F."/>
        </authorList>
    </citation>
    <scope>NUCLEOTIDE SEQUENCE [LARGE SCALE GENOMIC DNA]</scope>
    <source>
        <strain evidence="2">F 1598</strain>
    </source>
</reference>
<dbReference type="InParanoid" id="A0A0C3ABT1"/>